<feature type="transmembrane region" description="Helical" evidence="1">
    <location>
        <begin position="51"/>
        <end position="70"/>
    </location>
</feature>
<dbReference type="Proteomes" id="UP000280434">
    <property type="component" value="Unassembled WGS sequence"/>
</dbReference>
<keyword evidence="1" id="KW-0812">Transmembrane</keyword>
<comment type="caution">
    <text evidence="2">The sequence shown here is derived from an EMBL/GenBank/DDBJ whole genome shotgun (WGS) entry which is preliminary data.</text>
</comment>
<protein>
    <submittedName>
        <fullName evidence="2">DUF1275 domain-containing protein</fullName>
    </submittedName>
</protein>
<gene>
    <name evidence="2" type="ORF">D7S89_05430</name>
</gene>
<feature type="transmembrane region" description="Helical" evidence="1">
    <location>
        <begin position="82"/>
        <end position="105"/>
    </location>
</feature>
<dbReference type="AlphaFoldDB" id="A0A494XP61"/>
<sequence>MKLNLPSLLTFNGGFVDTAGFLALQGLFTAHVTGNFVTLGATLVYGRTGAVAKLLALPVFCLVVLAAGAARRLMMRVHAPALKILLGTQWLLLVIGAAFAIRMGPFTDGDAWPAIMTGMILVMAMAIQNAVHRLHLPDALPTTLMTGTVTQLMLHLSNQLVGDDSHRAGGPSRFANMAWTVAMFALGCGVAAGLYLIGGVWAFALPPVLIGTALLVDDEKALEKAL</sequence>
<accession>A0A494XP61</accession>
<dbReference type="RefSeq" id="WP_121276412.1">
    <property type="nucleotide sequence ID" value="NZ_RBZV01000002.1"/>
</dbReference>
<name>A0A494XP61_9BURK</name>
<dbReference type="EMBL" id="RBZV01000002">
    <property type="protein sequence ID" value="RKP50546.1"/>
    <property type="molecule type" value="Genomic_DNA"/>
</dbReference>
<keyword evidence="1" id="KW-1133">Transmembrane helix</keyword>
<feature type="transmembrane region" description="Helical" evidence="1">
    <location>
        <begin position="111"/>
        <end position="131"/>
    </location>
</feature>
<dbReference type="InterPro" id="IPR010699">
    <property type="entry name" value="DUF1275"/>
</dbReference>
<evidence type="ECO:0000313" key="2">
    <source>
        <dbReference type="EMBL" id="RKP50546.1"/>
    </source>
</evidence>
<proteinExistence type="predicted"/>
<evidence type="ECO:0000313" key="3">
    <source>
        <dbReference type="Proteomes" id="UP000280434"/>
    </source>
</evidence>
<feature type="transmembrane region" description="Helical" evidence="1">
    <location>
        <begin position="177"/>
        <end position="204"/>
    </location>
</feature>
<reference evidence="2 3" key="1">
    <citation type="submission" date="2018-10" db="EMBL/GenBank/DDBJ databases">
        <title>Paraburkholderia sp. 7MK8-2, isolated from soil.</title>
        <authorList>
            <person name="Gao Z.-H."/>
            <person name="Qiu L.-H."/>
        </authorList>
    </citation>
    <scope>NUCLEOTIDE SEQUENCE [LARGE SCALE GENOMIC DNA]</scope>
    <source>
        <strain evidence="2 3">7MK8-2</strain>
    </source>
</reference>
<dbReference type="OrthoDB" id="5125627at2"/>
<evidence type="ECO:0000256" key="1">
    <source>
        <dbReference type="SAM" id="Phobius"/>
    </source>
</evidence>
<dbReference type="Pfam" id="PF06912">
    <property type="entry name" value="DUF1275"/>
    <property type="match status" value="1"/>
</dbReference>
<organism evidence="2 3">
    <name type="scientific">Trinickia fusca</name>
    <dbReference type="NCBI Taxonomy" id="2419777"/>
    <lineage>
        <taxon>Bacteria</taxon>
        <taxon>Pseudomonadati</taxon>
        <taxon>Pseudomonadota</taxon>
        <taxon>Betaproteobacteria</taxon>
        <taxon>Burkholderiales</taxon>
        <taxon>Burkholderiaceae</taxon>
        <taxon>Trinickia</taxon>
    </lineage>
</organism>
<keyword evidence="3" id="KW-1185">Reference proteome</keyword>
<keyword evidence="1" id="KW-0472">Membrane</keyword>
<dbReference type="PANTHER" id="PTHR37314:SF5">
    <property type="entry name" value="SLR0142 PROTEIN"/>
    <property type="match status" value="1"/>
</dbReference>
<dbReference type="PANTHER" id="PTHR37314">
    <property type="entry name" value="SLR0142 PROTEIN"/>
    <property type="match status" value="1"/>
</dbReference>